<evidence type="ECO:0000256" key="2">
    <source>
        <dbReference type="ARBA" id="ARBA00022704"/>
    </source>
</evidence>
<sequence length="256" mass="27457">MPGEKLFVIVFLQISLLLNVNSLVSAAASDLLAGDETLIDQAAADVTGDAVTDQIILYGKAQGPGGGFSNINVLVQDGANPNSVYKTALSGVNGESGRIFVCDLTGDAVNDVLFAVNDATTGIRCFGSEFKNHQAQILFTSEEKNVKSGELILTGDNNGQTLNVRSGTKIQLRLNENPSTGYVWQWNGFDQNHLQLLDQQMLVPDNSPAMVGKPGLRVFTLVAQNSGDITIDLSNFPMWKTQAEAADNFKVTIHII</sequence>
<organism evidence="4 5">
    <name type="scientific">Propionispira arboris</name>
    <dbReference type="NCBI Taxonomy" id="84035"/>
    <lineage>
        <taxon>Bacteria</taxon>
        <taxon>Bacillati</taxon>
        <taxon>Bacillota</taxon>
        <taxon>Negativicutes</taxon>
        <taxon>Selenomonadales</taxon>
        <taxon>Selenomonadaceae</taxon>
        <taxon>Propionispira</taxon>
    </lineage>
</organism>
<dbReference type="PANTHER" id="PTHR36530:SF1">
    <property type="entry name" value="AMOEBIASIN-1"/>
    <property type="match status" value="1"/>
</dbReference>
<keyword evidence="5" id="KW-1185">Reference proteome</keyword>
<feature type="domain" description="Proteinase inhibitor I42 chagasin" evidence="3">
    <location>
        <begin position="163"/>
        <end position="253"/>
    </location>
</feature>
<keyword evidence="2" id="KW-0789">Thiol protease inhibitor</keyword>
<dbReference type="Proteomes" id="UP000199662">
    <property type="component" value="Unassembled WGS sequence"/>
</dbReference>
<evidence type="ECO:0000313" key="4">
    <source>
        <dbReference type="EMBL" id="SEJ56653.1"/>
    </source>
</evidence>
<dbReference type="Pfam" id="PF09394">
    <property type="entry name" value="Inhibitor_I42"/>
    <property type="match status" value="1"/>
</dbReference>
<name>A0A1H6ZT15_9FIRM</name>
<proteinExistence type="predicted"/>
<dbReference type="GO" id="GO:0004869">
    <property type="term" value="F:cysteine-type endopeptidase inhibitor activity"/>
    <property type="evidence" value="ECO:0007669"/>
    <property type="project" value="UniProtKB-KW"/>
</dbReference>
<evidence type="ECO:0000259" key="3">
    <source>
        <dbReference type="Pfam" id="PF09394"/>
    </source>
</evidence>
<dbReference type="PANTHER" id="PTHR36530">
    <property type="entry name" value="INHIBITOR OF CYSTEINE PEPTIDASE"/>
    <property type="match status" value="1"/>
</dbReference>
<dbReference type="STRING" id="84035.SAMN05660742_110116"/>
<dbReference type="SUPFAM" id="SSF141066">
    <property type="entry name" value="ICP-like"/>
    <property type="match status" value="1"/>
</dbReference>
<accession>A0A1H6ZT15</accession>
<evidence type="ECO:0000256" key="1">
    <source>
        <dbReference type="ARBA" id="ARBA00022690"/>
    </source>
</evidence>
<dbReference type="EMBL" id="FNZK01000010">
    <property type="protein sequence ID" value="SEJ56653.1"/>
    <property type="molecule type" value="Genomic_DNA"/>
</dbReference>
<gene>
    <name evidence="4" type="ORF">SAMN05660742_110116</name>
</gene>
<protein>
    <submittedName>
        <fullName evidence="4">Predicted secreted protein</fullName>
    </submittedName>
</protein>
<evidence type="ECO:0000313" key="5">
    <source>
        <dbReference type="Proteomes" id="UP000199662"/>
    </source>
</evidence>
<dbReference type="AlphaFoldDB" id="A0A1H6ZT15"/>
<dbReference type="RefSeq" id="WP_177177558.1">
    <property type="nucleotide sequence ID" value="NZ_FNZK01000010.1"/>
</dbReference>
<dbReference type="InterPro" id="IPR018990">
    <property type="entry name" value="Prot_inh_I42_chagasin"/>
</dbReference>
<dbReference type="Gene3D" id="2.60.40.2020">
    <property type="match status" value="1"/>
</dbReference>
<reference evidence="4 5" key="1">
    <citation type="submission" date="2016-10" db="EMBL/GenBank/DDBJ databases">
        <authorList>
            <person name="de Groot N.N."/>
        </authorList>
    </citation>
    <scope>NUCLEOTIDE SEQUENCE [LARGE SCALE GENOMIC DNA]</scope>
    <source>
        <strain evidence="4 5">DSM 2179</strain>
    </source>
</reference>
<keyword evidence="1" id="KW-0646">Protease inhibitor</keyword>
<dbReference type="InterPro" id="IPR052781">
    <property type="entry name" value="Cys_protease_inhibitor_I42"/>
</dbReference>
<dbReference type="InterPro" id="IPR036331">
    <property type="entry name" value="Chagasin-like_sf"/>
</dbReference>